<dbReference type="InterPro" id="IPR013328">
    <property type="entry name" value="6PGD_dom2"/>
</dbReference>
<dbReference type="RefSeq" id="WP_147162184.1">
    <property type="nucleotide sequence ID" value="NZ_BJZO01000004.1"/>
</dbReference>
<evidence type="ECO:0000256" key="5">
    <source>
        <dbReference type="ARBA" id="ARBA00022655"/>
    </source>
</evidence>
<feature type="domain" description="Ketopantoate reductase N-terminal" evidence="11">
    <location>
        <begin position="9"/>
        <end position="146"/>
    </location>
</feature>
<gene>
    <name evidence="13" type="ORF">ROR02_02440</name>
</gene>
<keyword evidence="6 10" id="KW-0521">NADP</keyword>
<reference evidence="13 14" key="1">
    <citation type="submission" date="2019-07" db="EMBL/GenBank/DDBJ databases">
        <title>Whole genome shotgun sequence of Rhodospirillum oryzae NBRC 107573.</title>
        <authorList>
            <person name="Hosoyama A."/>
            <person name="Uohara A."/>
            <person name="Ohji S."/>
            <person name="Ichikawa N."/>
        </authorList>
    </citation>
    <scope>NUCLEOTIDE SEQUENCE [LARGE SCALE GENOMIC DNA]</scope>
    <source>
        <strain evidence="13 14">NBRC 107573</strain>
    </source>
</reference>
<organism evidence="13 14">
    <name type="scientific">Pararhodospirillum oryzae</name>
    <dbReference type="NCBI Taxonomy" id="478448"/>
    <lineage>
        <taxon>Bacteria</taxon>
        <taxon>Pseudomonadati</taxon>
        <taxon>Pseudomonadota</taxon>
        <taxon>Alphaproteobacteria</taxon>
        <taxon>Rhodospirillales</taxon>
        <taxon>Rhodospirillaceae</taxon>
        <taxon>Pararhodospirillum</taxon>
    </lineage>
</organism>
<keyword evidence="14" id="KW-1185">Reference proteome</keyword>
<dbReference type="OrthoDB" id="247668at2"/>
<dbReference type="InterPro" id="IPR008927">
    <property type="entry name" value="6-PGluconate_DH-like_C_sf"/>
</dbReference>
<evidence type="ECO:0000259" key="11">
    <source>
        <dbReference type="Pfam" id="PF02558"/>
    </source>
</evidence>
<protein>
    <recommendedName>
        <fullName evidence="4 10">2-dehydropantoate 2-reductase</fullName>
        <ecNumber evidence="3 10">1.1.1.169</ecNumber>
    </recommendedName>
    <alternativeName>
        <fullName evidence="8 10">Ketopantoate reductase</fullName>
    </alternativeName>
</protein>
<evidence type="ECO:0000256" key="8">
    <source>
        <dbReference type="ARBA" id="ARBA00032024"/>
    </source>
</evidence>
<evidence type="ECO:0000256" key="10">
    <source>
        <dbReference type="RuleBase" id="RU362068"/>
    </source>
</evidence>
<evidence type="ECO:0000256" key="7">
    <source>
        <dbReference type="ARBA" id="ARBA00023002"/>
    </source>
</evidence>
<evidence type="ECO:0000313" key="14">
    <source>
        <dbReference type="Proteomes" id="UP000321567"/>
    </source>
</evidence>
<comment type="pathway">
    <text evidence="1 10">Cofactor biosynthesis; (R)-pantothenate biosynthesis; (R)-pantoate from 3-methyl-2-oxobutanoate: step 2/2.</text>
</comment>
<accession>A0A512H3V8</accession>
<name>A0A512H3V8_9PROT</name>
<dbReference type="PANTHER" id="PTHR21708">
    <property type="entry name" value="PROBABLE 2-DEHYDROPANTOATE 2-REDUCTASE"/>
    <property type="match status" value="1"/>
</dbReference>
<dbReference type="GO" id="GO:0005737">
    <property type="term" value="C:cytoplasm"/>
    <property type="evidence" value="ECO:0007669"/>
    <property type="project" value="TreeGrafter"/>
</dbReference>
<comment type="caution">
    <text evidence="13">The sequence shown here is derived from an EMBL/GenBank/DDBJ whole genome shotgun (WGS) entry which is preliminary data.</text>
</comment>
<feature type="domain" description="Ketopantoate reductase C-terminal" evidence="12">
    <location>
        <begin position="172"/>
        <end position="294"/>
    </location>
</feature>
<comment type="similarity">
    <text evidence="2 10">Belongs to the ketopantoate reductase family.</text>
</comment>
<dbReference type="InterPro" id="IPR051402">
    <property type="entry name" value="KPR-Related"/>
</dbReference>
<dbReference type="NCBIfam" id="NF005091">
    <property type="entry name" value="PRK06522.2-2"/>
    <property type="match status" value="1"/>
</dbReference>
<dbReference type="SUPFAM" id="SSF48179">
    <property type="entry name" value="6-phosphogluconate dehydrogenase C-terminal domain-like"/>
    <property type="match status" value="1"/>
</dbReference>
<evidence type="ECO:0000256" key="3">
    <source>
        <dbReference type="ARBA" id="ARBA00013014"/>
    </source>
</evidence>
<evidence type="ECO:0000313" key="13">
    <source>
        <dbReference type="EMBL" id="GEO80113.1"/>
    </source>
</evidence>
<dbReference type="EMBL" id="BJZO01000004">
    <property type="protein sequence ID" value="GEO80113.1"/>
    <property type="molecule type" value="Genomic_DNA"/>
</dbReference>
<dbReference type="GO" id="GO:0015940">
    <property type="term" value="P:pantothenate biosynthetic process"/>
    <property type="evidence" value="ECO:0007669"/>
    <property type="project" value="UniProtKB-UniPathway"/>
</dbReference>
<dbReference type="AlphaFoldDB" id="A0A512H3V8"/>
<evidence type="ECO:0000256" key="4">
    <source>
        <dbReference type="ARBA" id="ARBA00019465"/>
    </source>
</evidence>
<evidence type="ECO:0000256" key="2">
    <source>
        <dbReference type="ARBA" id="ARBA00007870"/>
    </source>
</evidence>
<dbReference type="Gene3D" id="3.40.50.720">
    <property type="entry name" value="NAD(P)-binding Rossmann-like Domain"/>
    <property type="match status" value="1"/>
</dbReference>
<dbReference type="PANTHER" id="PTHR21708:SF26">
    <property type="entry name" value="2-DEHYDROPANTOATE 2-REDUCTASE"/>
    <property type="match status" value="1"/>
</dbReference>
<dbReference type="Pfam" id="PF02558">
    <property type="entry name" value="ApbA"/>
    <property type="match status" value="1"/>
</dbReference>
<dbReference type="NCBIfam" id="TIGR00745">
    <property type="entry name" value="apbA_panE"/>
    <property type="match status" value="1"/>
</dbReference>
<dbReference type="InterPro" id="IPR013332">
    <property type="entry name" value="KPR_N"/>
</dbReference>
<dbReference type="Pfam" id="PF08546">
    <property type="entry name" value="ApbA_C"/>
    <property type="match status" value="1"/>
</dbReference>
<dbReference type="InterPro" id="IPR036291">
    <property type="entry name" value="NAD(P)-bd_dom_sf"/>
</dbReference>
<keyword evidence="7 10" id="KW-0560">Oxidoreductase</keyword>
<evidence type="ECO:0000259" key="12">
    <source>
        <dbReference type="Pfam" id="PF08546"/>
    </source>
</evidence>
<evidence type="ECO:0000256" key="6">
    <source>
        <dbReference type="ARBA" id="ARBA00022857"/>
    </source>
</evidence>
<dbReference type="Gene3D" id="1.10.1040.10">
    <property type="entry name" value="N-(1-d-carboxylethyl)-l-norvaline Dehydrogenase, domain 2"/>
    <property type="match status" value="1"/>
</dbReference>
<proteinExistence type="inferred from homology"/>
<comment type="function">
    <text evidence="10">Catalyzes the NADPH-dependent reduction of ketopantoate into pantoic acid.</text>
</comment>
<sequence>MPSPPSPCVAIIGAGAIGGLFAAALHEAGVAVVVCARGALETLSVEYEGETRVLPVRVITDPASVTPVDWVIVATKAHDTPLIAPWLARLLGPSTPVVVAQNGIDHEARLRPLVGERPIVPALVYVAIERTAPGHIVHHTGHDVVVPADAAAQAFARLMAPGSLLSVRTEADFLTAAWRKLLTNVAANPITTLTLRRMDVMAEPGINALARALMAEAVATGQAAGARLSADDVEDVMTIYRGVNPSGGSSMLYDRLRGAPLEHAHLTGAVVETARRHGVGVPLNEAVLALLEALDRGLQDTRP</sequence>
<evidence type="ECO:0000256" key="1">
    <source>
        <dbReference type="ARBA" id="ARBA00004994"/>
    </source>
</evidence>
<evidence type="ECO:0000256" key="9">
    <source>
        <dbReference type="ARBA" id="ARBA00048793"/>
    </source>
</evidence>
<dbReference type="Proteomes" id="UP000321567">
    <property type="component" value="Unassembled WGS sequence"/>
</dbReference>
<dbReference type="GO" id="GO:0008677">
    <property type="term" value="F:2-dehydropantoate 2-reductase activity"/>
    <property type="evidence" value="ECO:0007669"/>
    <property type="project" value="UniProtKB-EC"/>
</dbReference>
<dbReference type="EC" id="1.1.1.169" evidence="3 10"/>
<dbReference type="InterPro" id="IPR003710">
    <property type="entry name" value="ApbA"/>
</dbReference>
<keyword evidence="5 10" id="KW-0566">Pantothenate biosynthesis</keyword>
<comment type="catalytic activity">
    <reaction evidence="9 10">
        <text>(R)-pantoate + NADP(+) = 2-dehydropantoate + NADPH + H(+)</text>
        <dbReference type="Rhea" id="RHEA:16233"/>
        <dbReference type="ChEBI" id="CHEBI:11561"/>
        <dbReference type="ChEBI" id="CHEBI:15378"/>
        <dbReference type="ChEBI" id="CHEBI:15980"/>
        <dbReference type="ChEBI" id="CHEBI:57783"/>
        <dbReference type="ChEBI" id="CHEBI:58349"/>
        <dbReference type="EC" id="1.1.1.169"/>
    </reaction>
</comment>
<dbReference type="InterPro" id="IPR013752">
    <property type="entry name" value="KPA_reductase"/>
</dbReference>
<dbReference type="UniPathway" id="UPA00028">
    <property type="reaction ID" value="UER00004"/>
</dbReference>
<dbReference type="SUPFAM" id="SSF51735">
    <property type="entry name" value="NAD(P)-binding Rossmann-fold domains"/>
    <property type="match status" value="1"/>
</dbReference>
<dbReference type="FunFam" id="1.10.1040.10:FF:000017">
    <property type="entry name" value="2-dehydropantoate 2-reductase"/>
    <property type="match status" value="1"/>
</dbReference>